<keyword evidence="3" id="KW-0089">Bile pigment</keyword>
<comment type="similarity">
    <text evidence="1">Belongs to the phycobiliprotein family.</text>
</comment>
<keyword evidence="2" id="KW-0157">Chromophore</keyword>
<proteinExistence type="inferred from homology"/>
<dbReference type="InterPro" id="IPR009050">
    <property type="entry name" value="Globin-like_sf"/>
</dbReference>
<sequence length="121" mass="14418">MREAVMADWAASIVEAMYRDHPDLYERYGQRGKEKCLEDNLHHIRHLRTCFELRDSQFFVDYVRWLDGILRAHGMQTAHLLDNLERLAATLPGVPELDDEERRMYEESLRVAMDTLRRRGE</sequence>
<evidence type="ECO:0000256" key="3">
    <source>
        <dbReference type="ARBA" id="ARBA00023307"/>
    </source>
</evidence>
<evidence type="ECO:0000256" key="2">
    <source>
        <dbReference type="ARBA" id="ARBA00022991"/>
    </source>
</evidence>
<reference evidence="4 5" key="1">
    <citation type="submission" date="2023-04" db="EMBL/GenBank/DDBJ databases">
        <title>A. sendaiensis sub sp. chiapanensis a novel subspecie with specific adaptation in bacterial cell wall isolated from an active volcano.</title>
        <authorList>
            <person name="Alvarez Gutierrez P.E."/>
            <person name="Ortiz Cortes L.Y."/>
        </authorList>
    </citation>
    <scope>NUCLEOTIDE SEQUENCE [LARGE SCALE GENOMIC DNA]</scope>
    <source>
        <strain evidence="4 5">PA2</strain>
    </source>
</reference>
<dbReference type="SUPFAM" id="SSF46458">
    <property type="entry name" value="Globin-like"/>
    <property type="match status" value="1"/>
</dbReference>
<dbReference type="Gene3D" id="1.10.490.20">
    <property type="entry name" value="Phycocyanins"/>
    <property type="match status" value="1"/>
</dbReference>
<gene>
    <name evidence="4" type="ORF">QID03_07905</name>
</gene>
<evidence type="ECO:0000313" key="5">
    <source>
        <dbReference type="Proteomes" id="UP001529245"/>
    </source>
</evidence>
<dbReference type="RefSeq" id="WP_283203622.1">
    <property type="nucleotide sequence ID" value="NZ_JASGCB010000010.1"/>
</dbReference>
<protein>
    <submittedName>
        <fullName evidence="4">Uncharacterized protein</fullName>
    </submittedName>
</protein>
<dbReference type="Proteomes" id="UP001529245">
    <property type="component" value="Unassembled WGS sequence"/>
</dbReference>
<dbReference type="EMBL" id="JASGCB010000010">
    <property type="protein sequence ID" value="MDI9260114.1"/>
    <property type="molecule type" value="Genomic_DNA"/>
</dbReference>
<organism evidence="4 5">
    <name type="scientific">Alicyclobacillus sendaiensis PA2</name>
    <dbReference type="NCBI Taxonomy" id="3029425"/>
    <lineage>
        <taxon>Bacteria</taxon>
        <taxon>Bacillati</taxon>
        <taxon>Bacillota</taxon>
        <taxon>Bacilli</taxon>
        <taxon>Bacillales</taxon>
        <taxon>Alicyclobacillaceae</taxon>
        <taxon>Alicyclobacillus</taxon>
    </lineage>
</organism>
<keyword evidence="5" id="KW-1185">Reference proteome</keyword>
<name>A0ABT6XYE6_ALISE</name>
<accession>A0ABT6XYE6</accession>
<evidence type="ECO:0000313" key="4">
    <source>
        <dbReference type="EMBL" id="MDI9260114.1"/>
    </source>
</evidence>
<evidence type="ECO:0000256" key="1">
    <source>
        <dbReference type="ARBA" id="ARBA00008182"/>
    </source>
</evidence>
<dbReference type="InterPro" id="IPR038719">
    <property type="entry name" value="Phycobilisome_asu/bsu_sf"/>
</dbReference>
<comment type="caution">
    <text evidence="4">The sequence shown here is derived from an EMBL/GenBank/DDBJ whole genome shotgun (WGS) entry which is preliminary data.</text>
</comment>